<dbReference type="PROSITE" id="PS50922">
    <property type="entry name" value="TLC"/>
    <property type="match status" value="1"/>
</dbReference>
<dbReference type="GO" id="GO:0050291">
    <property type="term" value="F:sphingosine N-acyltransferase activity"/>
    <property type="evidence" value="ECO:0007669"/>
    <property type="project" value="InterPro"/>
</dbReference>
<feature type="transmembrane region" description="Helical" evidence="8">
    <location>
        <begin position="61"/>
        <end position="82"/>
    </location>
</feature>
<evidence type="ECO:0000256" key="4">
    <source>
        <dbReference type="ARBA" id="ARBA00022692"/>
    </source>
</evidence>
<protein>
    <recommendedName>
        <fullName evidence="9">TLC domain-containing protein</fullName>
    </recommendedName>
</protein>
<feature type="transmembrane region" description="Helical" evidence="8">
    <location>
        <begin position="107"/>
        <end position="125"/>
    </location>
</feature>
<feature type="transmembrane region" description="Helical" evidence="8">
    <location>
        <begin position="205"/>
        <end position="227"/>
    </location>
</feature>
<reference evidence="10" key="1">
    <citation type="submission" date="2022-12" db="EMBL/GenBank/DDBJ databases">
        <title>Genome assemblies of Blomia tropicalis.</title>
        <authorList>
            <person name="Cui Y."/>
        </authorList>
    </citation>
    <scope>NUCLEOTIDE SEQUENCE</scope>
    <source>
        <tissue evidence="10">Adult mites</tissue>
    </source>
</reference>
<sequence>MKSSNGPYSIELPPSELFNSGNFLDLFRLSFNQLNDLYRNETSPNSAANDYGAIWRHNPNIYVDIICALIGATLFTVLRTLLGEKALRFMVRNGLLDTKDRRRYSECLYGTTFYTISFLLASSIVSERQYLVHSENLWNGFTFSDSVPLTIWLLYMLELSHYLHSSYAVFFVNQWTYGDSIIIFIHHIFALLLLSISYLTKMHRIGVLVVYLFDICDIFLESIKCIIKLKLKSSKAKMVAESIKVLQFVALLYFWFRFRLYLYPIRVIYPSAICFSYNSIDQWFPLSFALFLLLWLIFFLNIYWGYLLVKILYNTLRDGSSEIEDIRDNDDMENKIMEKKKNNKKKSKFKTHETIFFTTRCSPIQGFNFFSSNETSQSIQSNHTNSSSDSSETNLYGLTYNTMFSDYNLSESAFPYYASHYIIHPMMNLNNRVANASQSLPKLLATGGERIGVALIPPVNMATNASESVMSAINTTISDPMQVLYLPAQWFGQLNTAVTGMTISALNSTTSSLGNGITSFGGGIQSVGKSVESFGNSVAHLLANQTVQSSKLPISSNTVEGMLLNQASLDLNQTLFE</sequence>
<keyword evidence="4 7" id="KW-0812">Transmembrane</keyword>
<evidence type="ECO:0000256" key="8">
    <source>
        <dbReference type="SAM" id="Phobius"/>
    </source>
</evidence>
<keyword evidence="5 8" id="KW-1133">Transmembrane helix</keyword>
<comment type="pathway">
    <text evidence="2">Lipid metabolism; sphingolipid metabolism.</text>
</comment>
<organism evidence="10 11">
    <name type="scientific">Blomia tropicalis</name>
    <name type="common">Mite</name>
    <dbReference type="NCBI Taxonomy" id="40697"/>
    <lineage>
        <taxon>Eukaryota</taxon>
        <taxon>Metazoa</taxon>
        <taxon>Ecdysozoa</taxon>
        <taxon>Arthropoda</taxon>
        <taxon>Chelicerata</taxon>
        <taxon>Arachnida</taxon>
        <taxon>Acari</taxon>
        <taxon>Acariformes</taxon>
        <taxon>Sarcoptiformes</taxon>
        <taxon>Astigmata</taxon>
        <taxon>Glycyphagoidea</taxon>
        <taxon>Echimyopodidae</taxon>
        <taxon>Blomia</taxon>
    </lineage>
</organism>
<dbReference type="Pfam" id="PF03798">
    <property type="entry name" value="TRAM_LAG1_CLN8"/>
    <property type="match status" value="1"/>
</dbReference>
<accession>A0A9Q0M466</accession>
<dbReference type="EMBL" id="JAPWDV010000003">
    <property type="protein sequence ID" value="KAJ6218338.1"/>
    <property type="molecule type" value="Genomic_DNA"/>
</dbReference>
<evidence type="ECO:0000259" key="9">
    <source>
        <dbReference type="PROSITE" id="PS50922"/>
    </source>
</evidence>
<dbReference type="GO" id="GO:0046513">
    <property type="term" value="P:ceramide biosynthetic process"/>
    <property type="evidence" value="ECO:0007669"/>
    <property type="project" value="InterPro"/>
</dbReference>
<evidence type="ECO:0000313" key="10">
    <source>
        <dbReference type="EMBL" id="KAJ6218338.1"/>
    </source>
</evidence>
<evidence type="ECO:0000313" key="11">
    <source>
        <dbReference type="Proteomes" id="UP001142055"/>
    </source>
</evidence>
<comment type="pathway">
    <text evidence="3">Sphingolipid metabolism.</text>
</comment>
<evidence type="ECO:0000256" key="3">
    <source>
        <dbReference type="ARBA" id="ARBA00004991"/>
    </source>
</evidence>
<keyword evidence="11" id="KW-1185">Reference proteome</keyword>
<comment type="caution">
    <text evidence="10">The sequence shown here is derived from an EMBL/GenBank/DDBJ whole genome shotgun (WGS) entry which is preliminary data.</text>
</comment>
<comment type="subcellular location">
    <subcellularLocation>
        <location evidence="1">Membrane</location>
        <topology evidence="1">Multi-pass membrane protein</topology>
    </subcellularLocation>
</comment>
<evidence type="ECO:0000256" key="2">
    <source>
        <dbReference type="ARBA" id="ARBA00004760"/>
    </source>
</evidence>
<gene>
    <name evidence="10" type="ORF">RDWZM_009495</name>
</gene>
<dbReference type="PANTHER" id="PTHR12560:SF58">
    <property type="entry name" value="CERAMIDE SYNTHASE 1"/>
    <property type="match status" value="1"/>
</dbReference>
<proteinExistence type="predicted"/>
<keyword evidence="6 7" id="KW-0472">Membrane</keyword>
<evidence type="ECO:0000256" key="1">
    <source>
        <dbReference type="ARBA" id="ARBA00004141"/>
    </source>
</evidence>
<feature type="transmembrane region" description="Helical" evidence="8">
    <location>
        <begin position="177"/>
        <end position="199"/>
    </location>
</feature>
<dbReference type="InterPro" id="IPR016439">
    <property type="entry name" value="Lag1/Lac1-like"/>
</dbReference>
<feature type="transmembrane region" description="Helical" evidence="8">
    <location>
        <begin position="286"/>
        <end position="309"/>
    </location>
</feature>
<dbReference type="SMART" id="SM00724">
    <property type="entry name" value="TLC"/>
    <property type="match status" value="1"/>
</dbReference>
<dbReference type="InterPro" id="IPR006634">
    <property type="entry name" value="TLC-dom"/>
</dbReference>
<dbReference type="Proteomes" id="UP001142055">
    <property type="component" value="Chromosome 3"/>
</dbReference>
<evidence type="ECO:0000256" key="6">
    <source>
        <dbReference type="ARBA" id="ARBA00023136"/>
    </source>
</evidence>
<evidence type="ECO:0000256" key="7">
    <source>
        <dbReference type="PROSITE-ProRule" id="PRU00205"/>
    </source>
</evidence>
<evidence type="ECO:0000256" key="5">
    <source>
        <dbReference type="ARBA" id="ARBA00022989"/>
    </source>
</evidence>
<name>A0A9Q0M466_BLOTA</name>
<dbReference type="PANTHER" id="PTHR12560">
    <property type="entry name" value="LONGEVITY ASSURANCE FACTOR 1 LAG1"/>
    <property type="match status" value="1"/>
</dbReference>
<feature type="domain" description="TLC" evidence="9">
    <location>
        <begin position="99"/>
        <end position="317"/>
    </location>
</feature>
<dbReference type="AlphaFoldDB" id="A0A9Q0M466"/>
<dbReference type="GO" id="GO:0016020">
    <property type="term" value="C:membrane"/>
    <property type="evidence" value="ECO:0007669"/>
    <property type="project" value="UniProtKB-SubCell"/>
</dbReference>